<protein>
    <submittedName>
        <fullName evidence="3">Uncharacterized protein</fullName>
    </submittedName>
</protein>
<organism evidence="3 4">
    <name type="scientific">Polyplosphaeria fusca</name>
    <dbReference type="NCBI Taxonomy" id="682080"/>
    <lineage>
        <taxon>Eukaryota</taxon>
        <taxon>Fungi</taxon>
        <taxon>Dikarya</taxon>
        <taxon>Ascomycota</taxon>
        <taxon>Pezizomycotina</taxon>
        <taxon>Dothideomycetes</taxon>
        <taxon>Pleosporomycetidae</taxon>
        <taxon>Pleosporales</taxon>
        <taxon>Tetraplosphaeriaceae</taxon>
        <taxon>Polyplosphaeria</taxon>
    </lineage>
</organism>
<gene>
    <name evidence="3" type="ORF">EJ04DRAFT_548976</name>
</gene>
<evidence type="ECO:0000313" key="3">
    <source>
        <dbReference type="EMBL" id="KAF2739676.1"/>
    </source>
</evidence>
<evidence type="ECO:0000313" key="4">
    <source>
        <dbReference type="Proteomes" id="UP000799444"/>
    </source>
</evidence>
<feature type="compositionally biased region" description="Basic and acidic residues" evidence="2">
    <location>
        <begin position="633"/>
        <end position="643"/>
    </location>
</feature>
<evidence type="ECO:0000256" key="2">
    <source>
        <dbReference type="SAM" id="MobiDB-lite"/>
    </source>
</evidence>
<dbReference type="AlphaFoldDB" id="A0A9P4RA31"/>
<evidence type="ECO:0000256" key="1">
    <source>
        <dbReference type="SAM" id="Coils"/>
    </source>
</evidence>
<feature type="compositionally biased region" description="Basic and acidic residues" evidence="2">
    <location>
        <begin position="820"/>
        <end position="831"/>
    </location>
</feature>
<feature type="region of interest" description="Disordered" evidence="2">
    <location>
        <begin position="820"/>
        <end position="840"/>
    </location>
</feature>
<feature type="compositionally biased region" description="Low complexity" evidence="2">
    <location>
        <begin position="696"/>
        <end position="713"/>
    </location>
</feature>
<feature type="coiled-coil region" evidence="1">
    <location>
        <begin position="735"/>
        <end position="769"/>
    </location>
</feature>
<feature type="region of interest" description="Disordered" evidence="2">
    <location>
        <begin position="441"/>
        <end position="500"/>
    </location>
</feature>
<feature type="region of interest" description="Disordered" evidence="2">
    <location>
        <begin position="605"/>
        <end position="723"/>
    </location>
</feature>
<feature type="region of interest" description="Disordered" evidence="2">
    <location>
        <begin position="310"/>
        <end position="329"/>
    </location>
</feature>
<dbReference type="Proteomes" id="UP000799444">
    <property type="component" value="Unassembled WGS sequence"/>
</dbReference>
<feature type="region of interest" description="Disordered" evidence="2">
    <location>
        <begin position="1128"/>
        <end position="1168"/>
    </location>
</feature>
<proteinExistence type="predicted"/>
<feature type="compositionally biased region" description="Pro residues" evidence="2">
    <location>
        <begin position="463"/>
        <end position="472"/>
    </location>
</feature>
<keyword evidence="1" id="KW-0175">Coiled coil</keyword>
<feature type="compositionally biased region" description="Polar residues" evidence="2">
    <location>
        <begin position="315"/>
        <end position="329"/>
    </location>
</feature>
<comment type="caution">
    <text evidence="3">The sequence shown here is derived from an EMBL/GenBank/DDBJ whole genome shotgun (WGS) entry which is preliminary data.</text>
</comment>
<name>A0A9P4RA31_9PLEO</name>
<feature type="compositionally biased region" description="Polar residues" evidence="2">
    <location>
        <begin position="478"/>
        <end position="488"/>
    </location>
</feature>
<reference evidence="3" key="1">
    <citation type="journal article" date="2020" name="Stud. Mycol.">
        <title>101 Dothideomycetes genomes: a test case for predicting lifestyles and emergence of pathogens.</title>
        <authorList>
            <person name="Haridas S."/>
            <person name="Albert R."/>
            <person name="Binder M."/>
            <person name="Bloem J."/>
            <person name="Labutti K."/>
            <person name="Salamov A."/>
            <person name="Andreopoulos B."/>
            <person name="Baker S."/>
            <person name="Barry K."/>
            <person name="Bills G."/>
            <person name="Bluhm B."/>
            <person name="Cannon C."/>
            <person name="Castanera R."/>
            <person name="Culley D."/>
            <person name="Daum C."/>
            <person name="Ezra D."/>
            <person name="Gonzalez J."/>
            <person name="Henrissat B."/>
            <person name="Kuo A."/>
            <person name="Liang C."/>
            <person name="Lipzen A."/>
            <person name="Lutzoni F."/>
            <person name="Magnuson J."/>
            <person name="Mondo S."/>
            <person name="Nolan M."/>
            <person name="Ohm R."/>
            <person name="Pangilinan J."/>
            <person name="Park H.-J."/>
            <person name="Ramirez L."/>
            <person name="Alfaro M."/>
            <person name="Sun H."/>
            <person name="Tritt A."/>
            <person name="Yoshinaga Y."/>
            <person name="Zwiers L.-H."/>
            <person name="Turgeon B."/>
            <person name="Goodwin S."/>
            <person name="Spatafora J."/>
            <person name="Crous P."/>
            <person name="Grigoriev I."/>
        </authorList>
    </citation>
    <scope>NUCLEOTIDE SEQUENCE</scope>
    <source>
        <strain evidence="3">CBS 125425</strain>
    </source>
</reference>
<keyword evidence="4" id="KW-1185">Reference proteome</keyword>
<accession>A0A9P4RA31</accession>
<feature type="compositionally biased region" description="Polar residues" evidence="2">
    <location>
        <begin position="441"/>
        <end position="462"/>
    </location>
</feature>
<sequence length="1168" mass="127474">MASRDWVEVSATERSQGRDSLCKALDRANHSLEVNWGLCLRPDAEERILKEDEVKRGASTREVYIYTKAFNSYSETQRSYKVELNAEINKILGYSEAKDLDAMCAYFEDELFKEPPKPIPEETRDRFRRDLDEHFQALDTSLKERDVSRRHQQYYLDQGQIDAAVFAYEAEAFGRNKKYNEYKLMMNTTSNILYKMEEDMVDGEWIEFIEVNLMTALQRNTVTATDPSPSVNPVLDTDVLMGEEAIPTDRNISQDRGSAQNSNFIPGLSIPRPSIPGLGLFQTLQQTSTPAASLTQPAQKPLSHIVSKDSEVEMTDTQELPVQDESPSSVHIKSVPYQDFEMPNSQQSSTQNHREDTEMLDMNHSLAPSYGSASIFQGPLGNDIAHQSTIFGEAQKPENHTYSSDLQSPNSATAVSAPNWPASQLLLPPYGPIDFSSFTTSDVPTSQSLPNGSLDFSSFTTPNEPPSQPLPNGPIDLSFTTPNVSTPQLPSPTGPVDSSFFNNFDSHEFDFSVPASYGQDETPHSAPTQRPKSSRPLQEEGLFTLDKHMKFSVDIGVPGRTEPISFPPSSTSRGNVSQPVFNATTLTAQIEAAKHLQNVIDKLKQQTAPQPEADTTAPTPAKPEALEQPSPIKEAEETEKEHPAPTNASSPVPPPPPTVEQAPLPAAQPAPAPVRLRTPSPPVSNATTTVPPPPELEQAPLPAAQPAPAAAAPPTAPPSTEGLSTAQFDMLMGAIAGLTTAVQGFETRLNGLEEEVAELRASEASAALQARLSELESGQEELAGNVRKVLGPVGGRVEEGGKKLTGGVGNVPRVVGGRVEKGESKEEEATPVRKRAPATPTAGTFFVPPKILVVPPPPPPPPPPAPITEWLFITDEGELKFLPSAPRHITPVNAPRFEQDFVAILTSSGVDPALVPRLSSTLVSAISNAHSCRILLAALPLHLHVPELSDVYNALLARINDLVHGTEWAAPDPNFIVTAMALAADYRALHAVLEKRGAVVKVADDCNALSSQAQRFHKNSTPQHRRLYGKMMAEEVELAREIAHRTMRKIEEGARAHVEVVKGLRRVGIRSSQLVEGLEELVKRETAELNWKYREVAKEAQRAGLMTKETFHKFGSVIDICCLKSRYTPKGETSDTPQSTDFVGRAMGPPHGPADDESYVSRTENTLQ</sequence>
<feature type="region of interest" description="Disordered" evidence="2">
    <location>
        <begin position="512"/>
        <end position="537"/>
    </location>
</feature>
<dbReference type="EMBL" id="ML996103">
    <property type="protein sequence ID" value="KAF2739676.1"/>
    <property type="molecule type" value="Genomic_DNA"/>
</dbReference>